<dbReference type="GO" id="GO:0003677">
    <property type="term" value="F:DNA binding"/>
    <property type="evidence" value="ECO:0007669"/>
    <property type="project" value="UniProtKB-KW"/>
</dbReference>
<reference evidence="4 5" key="1">
    <citation type="submission" date="2018-06" db="EMBL/GenBank/DDBJ databases">
        <authorList>
            <consortium name="Pathogen Informatics"/>
            <person name="Doyle S."/>
        </authorList>
    </citation>
    <scope>NUCLEOTIDE SEQUENCE [LARGE SCALE GENOMIC DNA]</scope>
    <source>
        <strain evidence="4 5">NCTC4670</strain>
    </source>
</reference>
<dbReference type="Proteomes" id="UP000254797">
    <property type="component" value="Unassembled WGS sequence"/>
</dbReference>
<dbReference type="PANTHER" id="PTHR46558">
    <property type="entry name" value="TRACRIPTIONAL REGULATORY PROTEIN-RELATED-RELATED"/>
    <property type="match status" value="1"/>
</dbReference>
<dbReference type="PANTHER" id="PTHR46558:SF15">
    <property type="entry name" value="HELIX-TURN-HELIX DOMAIN PROTEIN"/>
    <property type="match status" value="1"/>
</dbReference>
<keyword evidence="2" id="KW-1133">Transmembrane helix</keyword>
<evidence type="ECO:0000256" key="1">
    <source>
        <dbReference type="ARBA" id="ARBA00023125"/>
    </source>
</evidence>
<dbReference type="PROSITE" id="PS50943">
    <property type="entry name" value="HTH_CROC1"/>
    <property type="match status" value="1"/>
</dbReference>
<accession>A0A380JYE8</accession>
<dbReference type="EMBL" id="UHFG01000004">
    <property type="protein sequence ID" value="SUN52045.1"/>
    <property type="molecule type" value="Genomic_DNA"/>
</dbReference>
<dbReference type="Gene3D" id="1.10.260.40">
    <property type="entry name" value="lambda repressor-like DNA-binding domains"/>
    <property type="match status" value="1"/>
</dbReference>
<keyword evidence="2" id="KW-0472">Membrane</keyword>
<feature type="domain" description="HTH cro/C1-type" evidence="3">
    <location>
        <begin position="8"/>
        <end position="62"/>
    </location>
</feature>
<organism evidence="4 5">
    <name type="scientific">Streptococcus dysgalactiae subsp. dysgalactiae</name>
    <dbReference type="NCBI Taxonomy" id="99822"/>
    <lineage>
        <taxon>Bacteria</taxon>
        <taxon>Bacillati</taxon>
        <taxon>Bacillota</taxon>
        <taxon>Bacilli</taxon>
        <taxon>Lactobacillales</taxon>
        <taxon>Streptococcaceae</taxon>
        <taxon>Streptococcus</taxon>
    </lineage>
</organism>
<dbReference type="AlphaFoldDB" id="A0A380JYE8"/>
<dbReference type="SUPFAM" id="SSF47413">
    <property type="entry name" value="lambda repressor-like DNA-binding domains"/>
    <property type="match status" value="1"/>
</dbReference>
<sequence>MTKVAEQIKQLRVKHQLSQDALAEQLFISRQAISKWENGDTTPDLDNLVRLTEIFGVSLDELVLAKPNEVKVERIYENKPLDFQKYNKLYWFIFRNIILSLLIILVILTILEVLGVPFVSNWLI</sequence>
<feature type="transmembrane region" description="Helical" evidence="2">
    <location>
        <begin position="89"/>
        <end position="111"/>
    </location>
</feature>
<evidence type="ECO:0000259" key="3">
    <source>
        <dbReference type="PROSITE" id="PS50943"/>
    </source>
</evidence>
<keyword evidence="1" id="KW-0238">DNA-binding</keyword>
<dbReference type="InterPro" id="IPR010982">
    <property type="entry name" value="Lambda_DNA-bd_dom_sf"/>
</dbReference>
<proteinExistence type="predicted"/>
<dbReference type="CDD" id="cd00093">
    <property type="entry name" value="HTH_XRE"/>
    <property type="match status" value="1"/>
</dbReference>
<protein>
    <submittedName>
        <fullName evidence="4">SPBc2 prophage-derived HTH-type transcriptional regulator yonR</fullName>
    </submittedName>
</protein>
<evidence type="ECO:0000313" key="4">
    <source>
        <dbReference type="EMBL" id="SUN52045.1"/>
    </source>
</evidence>
<evidence type="ECO:0000313" key="5">
    <source>
        <dbReference type="Proteomes" id="UP000254797"/>
    </source>
</evidence>
<dbReference type="RefSeq" id="WP_115247002.1">
    <property type="nucleotide sequence ID" value="NZ_UHFG01000004.1"/>
</dbReference>
<name>A0A380JYE8_STRDY</name>
<dbReference type="Pfam" id="PF01381">
    <property type="entry name" value="HTH_3"/>
    <property type="match status" value="1"/>
</dbReference>
<evidence type="ECO:0000256" key="2">
    <source>
        <dbReference type="SAM" id="Phobius"/>
    </source>
</evidence>
<gene>
    <name evidence="4" type="ORF">NCTC4670_02376</name>
</gene>
<dbReference type="SMART" id="SM00530">
    <property type="entry name" value="HTH_XRE"/>
    <property type="match status" value="1"/>
</dbReference>
<dbReference type="InterPro" id="IPR001387">
    <property type="entry name" value="Cro/C1-type_HTH"/>
</dbReference>
<keyword evidence="2" id="KW-0812">Transmembrane</keyword>